<dbReference type="GO" id="GO:0009306">
    <property type="term" value="P:protein secretion"/>
    <property type="evidence" value="ECO:0007669"/>
    <property type="project" value="InterPro"/>
</dbReference>
<organism evidence="7 8">
    <name type="scientific">Anaerobaca lacustris</name>
    <dbReference type="NCBI Taxonomy" id="3044600"/>
    <lineage>
        <taxon>Bacteria</taxon>
        <taxon>Pseudomonadati</taxon>
        <taxon>Planctomycetota</taxon>
        <taxon>Phycisphaerae</taxon>
        <taxon>Sedimentisphaerales</taxon>
        <taxon>Anaerobacaceae</taxon>
        <taxon>Anaerobaca</taxon>
    </lineage>
</organism>
<dbReference type="RefSeq" id="WP_349244140.1">
    <property type="nucleotide sequence ID" value="NZ_JASCXX010000006.1"/>
</dbReference>
<protein>
    <submittedName>
        <fullName evidence="7">Type II and III secretion system protein</fullName>
    </submittedName>
</protein>
<dbReference type="InterPro" id="IPR038591">
    <property type="entry name" value="NolW-like_sf"/>
</dbReference>
<dbReference type="InterPro" id="IPR050810">
    <property type="entry name" value="Bact_Secretion_Sys_Channel"/>
</dbReference>
<sequence>MCNPAITFRVDRMRGTSRIRIRLLVAILAVASVVLQGCHSWPEERDAAIETERVFDEVSRIEPPSDTVEPWPAAYRRPPLKSMQIVGGVEEWKLIYFCQHHKAEQLKQIVHEQFAARLFNQAGQSTAIQNYTVTAEPATNQLVVRCAAEQDVDAVLEILDATDLPPIQVRLDCIVSELSASMTMDRETTMLIENLFGEQITLSGKEGASGMLPAFPGASLRSPAREKFGLKIGVSEPLTGHQVQVLVDLLVSRGYLKVLLNPTLEVLNGQTARIESKQHVPIQSIEVQTGGFGEDTILRTETEYYDVIDSLQVTPQVFADGSVSLETRVQMASYLAPQGVTQTQIVTERVLTSKNSRIRLGQSLVIGGLRRTEKRDVIRGVPILKDIPLLNLLFSGRDAEENVVEVLVILTPTISTQGRPYREIADMIEYRHSTPTGRPAGNARPGDWADGSEPDPDARSDREDPSQP</sequence>
<dbReference type="GO" id="GO:0016020">
    <property type="term" value="C:membrane"/>
    <property type="evidence" value="ECO:0007669"/>
    <property type="project" value="UniProtKB-SubCell"/>
</dbReference>
<dbReference type="GO" id="GO:0015627">
    <property type="term" value="C:type II protein secretion system complex"/>
    <property type="evidence" value="ECO:0007669"/>
    <property type="project" value="TreeGrafter"/>
</dbReference>
<dbReference type="Proteomes" id="UP001431776">
    <property type="component" value="Unassembled WGS sequence"/>
</dbReference>
<keyword evidence="3" id="KW-0472">Membrane</keyword>
<evidence type="ECO:0000256" key="4">
    <source>
        <dbReference type="RuleBase" id="RU004003"/>
    </source>
</evidence>
<gene>
    <name evidence="7" type="ORF">QJ522_06715</name>
</gene>
<keyword evidence="8" id="KW-1185">Reference proteome</keyword>
<evidence type="ECO:0000259" key="6">
    <source>
        <dbReference type="Pfam" id="PF00263"/>
    </source>
</evidence>
<evidence type="ECO:0000256" key="2">
    <source>
        <dbReference type="ARBA" id="ARBA00022729"/>
    </source>
</evidence>
<accession>A0AAW6TSP6</accession>
<dbReference type="PANTHER" id="PTHR30332:SF24">
    <property type="entry name" value="SECRETIN GSPD-RELATED"/>
    <property type="match status" value="1"/>
</dbReference>
<dbReference type="Pfam" id="PF00263">
    <property type="entry name" value="Secretin"/>
    <property type="match status" value="1"/>
</dbReference>
<evidence type="ECO:0000256" key="1">
    <source>
        <dbReference type="ARBA" id="ARBA00004370"/>
    </source>
</evidence>
<evidence type="ECO:0000256" key="3">
    <source>
        <dbReference type="ARBA" id="ARBA00023136"/>
    </source>
</evidence>
<dbReference type="Gene3D" id="3.30.1370.120">
    <property type="match status" value="1"/>
</dbReference>
<keyword evidence="2" id="KW-0732">Signal</keyword>
<feature type="domain" description="Type II/III secretion system secretin-like" evidence="6">
    <location>
        <begin position="250"/>
        <end position="414"/>
    </location>
</feature>
<dbReference type="PANTHER" id="PTHR30332">
    <property type="entry name" value="PROBABLE GENERAL SECRETION PATHWAY PROTEIN D"/>
    <property type="match status" value="1"/>
</dbReference>
<proteinExistence type="inferred from homology"/>
<comment type="subcellular location">
    <subcellularLocation>
        <location evidence="1">Membrane</location>
    </subcellularLocation>
</comment>
<dbReference type="AlphaFoldDB" id="A0AAW6TSP6"/>
<name>A0AAW6TSP6_9BACT</name>
<comment type="similarity">
    <text evidence="4">Belongs to the bacterial secretin family.</text>
</comment>
<comment type="caution">
    <text evidence="7">The sequence shown here is derived from an EMBL/GenBank/DDBJ whole genome shotgun (WGS) entry which is preliminary data.</text>
</comment>
<evidence type="ECO:0000313" key="8">
    <source>
        <dbReference type="Proteomes" id="UP001431776"/>
    </source>
</evidence>
<feature type="region of interest" description="Disordered" evidence="5">
    <location>
        <begin position="432"/>
        <end position="468"/>
    </location>
</feature>
<dbReference type="InterPro" id="IPR001775">
    <property type="entry name" value="GspD/PilQ"/>
</dbReference>
<reference evidence="7" key="1">
    <citation type="submission" date="2023-05" db="EMBL/GenBank/DDBJ databases">
        <title>Anaerotaeda fermentans gen. nov., sp. nov., a novel anaerobic planctomycete of the new family within the order Sedimentisphaerales isolated from Taman Peninsula, Russia.</title>
        <authorList>
            <person name="Khomyakova M.A."/>
            <person name="Merkel A.Y."/>
            <person name="Slobodkin A.I."/>
        </authorList>
    </citation>
    <scope>NUCLEOTIDE SEQUENCE</scope>
    <source>
        <strain evidence="7">M17dextr</strain>
    </source>
</reference>
<evidence type="ECO:0000256" key="5">
    <source>
        <dbReference type="SAM" id="MobiDB-lite"/>
    </source>
</evidence>
<dbReference type="EMBL" id="JASCXX010000006">
    <property type="protein sequence ID" value="MDI6448731.1"/>
    <property type="molecule type" value="Genomic_DNA"/>
</dbReference>
<feature type="compositionally biased region" description="Basic and acidic residues" evidence="5">
    <location>
        <begin position="456"/>
        <end position="468"/>
    </location>
</feature>
<dbReference type="InterPro" id="IPR004846">
    <property type="entry name" value="T2SS/T3SS_dom"/>
</dbReference>
<dbReference type="PRINTS" id="PR00811">
    <property type="entry name" value="BCTERIALGSPD"/>
</dbReference>
<evidence type="ECO:0000313" key="7">
    <source>
        <dbReference type="EMBL" id="MDI6448731.1"/>
    </source>
</evidence>